<reference evidence="1 2" key="1">
    <citation type="submission" date="2023-09" db="EMBL/GenBank/DDBJ databases">
        <title>Thalassobella suaedae gen. nov., sp. nov., a marine bacterium of the family Flavobacteriaceae isolated from a halophyte Suaeda japonica.</title>
        <authorList>
            <person name="Lee S.Y."/>
            <person name="Hwang C.Y."/>
        </authorList>
    </citation>
    <scope>NUCLEOTIDE SEQUENCE [LARGE SCALE GENOMIC DNA]</scope>
    <source>
        <strain evidence="1 2">HL-DH14</strain>
    </source>
</reference>
<protein>
    <submittedName>
        <fullName evidence="1">Uncharacterized protein</fullName>
    </submittedName>
</protein>
<organism evidence="1 2">
    <name type="scientific">Thalassobellus suaedae</name>
    <dbReference type="NCBI Taxonomy" id="3074124"/>
    <lineage>
        <taxon>Bacteria</taxon>
        <taxon>Pseudomonadati</taxon>
        <taxon>Bacteroidota</taxon>
        <taxon>Flavobacteriia</taxon>
        <taxon>Flavobacteriales</taxon>
        <taxon>Flavobacteriaceae</taxon>
        <taxon>Thalassobellus</taxon>
    </lineage>
</organism>
<proteinExistence type="predicted"/>
<evidence type="ECO:0000313" key="2">
    <source>
        <dbReference type="Proteomes" id="UP001302806"/>
    </source>
</evidence>
<name>A0ABY9XV30_9FLAO</name>
<sequence>MYYKLPCIHAHFANSEPVLPLIDYGSAFSGQSKEELLESLKSVFMLSNEAIEKMKQSQEHFLKDYLPIANPTDLVNFIVKNI</sequence>
<dbReference type="Proteomes" id="UP001302806">
    <property type="component" value="Chromosome"/>
</dbReference>
<accession>A0ABY9XV30</accession>
<dbReference type="EMBL" id="CP134537">
    <property type="protein sequence ID" value="WNH09623.1"/>
    <property type="molecule type" value="Genomic_DNA"/>
</dbReference>
<gene>
    <name evidence="1" type="ORF">RHP51_02535</name>
</gene>
<evidence type="ECO:0000313" key="1">
    <source>
        <dbReference type="EMBL" id="WNH09623.1"/>
    </source>
</evidence>
<dbReference type="RefSeq" id="WP_415866048.1">
    <property type="nucleotide sequence ID" value="NZ_CP134537.1"/>
</dbReference>